<keyword evidence="4" id="KW-1185">Reference proteome</keyword>
<keyword evidence="2" id="KW-0732">Signal</keyword>
<comment type="caution">
    <text evidence="3">The sequence shown here is derived from an EMBL/GenBank/DDBJ whole genome shotgun (WGS) entry which is preliminary data.</text>
</comment>
<accession>A0ABV9YZQ6</accession>
<evidence type="ECO:0000313" key="3">
    <source>
        <dbReference type="EMBL" id="MFC5067288.1"/>
    </source>
</evidence>
<name>A0ABV9YZQ6_9HYPH</name>
<dbReference type="Proteomes" id="UP001595796">
    <property type="component" value="Unassembled WGS sequence"/>
</dbReference>
<feature type="coiled-coil region" evidence="1">
    <location>
        <begin position="59"/>
        <end position="93"/>
    </location>
</feature>
<gene>
    <name evidence="3" type="ORF">ACFPFW_04580</name>
</gene>
<proteinExistence type="predicted"/>
<evidence type="ECO:0000313" key="4">
    <source>
        <dbReference type="Proteomes" id="UP001595796"/>
    </source>
</evidence>
<dbReference type="EMBL" id="JBHSJF010000004">
    <property type="protein sequence ID" value="MFC5067288.1"/>
    <property type="molecule type" value="Genomic_DNA"/>
</dbReference>
<keyword evidence="1" id="KW-0175">Coiled coil</keyword>
<evidence type="ECO:0000256" key="1">
    <source>
        <dbReference type="SAM" id="Coils"/>
    </source>
</evidence>
<evidence type="ECO:0000256" key="2">
    <source>
        <dbReference type="SAM" id="SignalP"/>
    </source>
</evidence>
<protein>
    <submittedName>
        <fullName evidence="3">Uncharacterized protein</fullName>
    </submittedName>
</protein>
<feature type="signal peptide" evidence="2">
    <location>
        <begin position="1"/>
        <end position="19"/>
    </location>
</feature>
<reference evidence="4" key="1">
    <citation type="journal article" date="2019" name="Int. J. Syst. Evol. Microbiol.">
        <title>The Global Catalogue of Microorganisms (GCM) 10K type strain sequencing project: providing services to taxonomists for standard genome sequencing and annotation.</title>
        <authorList>
            <consortium name="The Broad Institute Genomics Platform"/>
            <consortium name="The Broad Institute Genome Sequencing Center for Infectious Disease"/>
            <person name="Wu L."/>
            <person name="Ma J."/>
        </authorList>
    </citation>
    <scope>NUCLEOTIDE SEQUENCE [LARGE SCALE GENOMIC DNA]</scope>
    <source>
        <strain evidence="4">CGMCC 1.16444</strain>
    </source>
</reference>
<dbReference type="RefSeq" id="WP_114957105.1">
    <property type="nucleotide sequence ID" value="NZ_JBHSJF010000004.1"/>
</dbReference>
<sequence length="141" mass="15481">MRQIAIALLIAASPVAASAQSVQSDAQFQIERQGDSIVRLDRKTGAISTCTLEGQTLDCRSSTDERAAMQAEIDRLANEVDQLKQQIASADSTPKTGIDKSGKELTIKLPSEEEIKGVMTYLEDMWRKLVDQVRDLTNDKA</sequence>
<organism evidence="3 4">
    <name type="scientific">Flaviflagellibacter deserti</name>
    <dbReference type="NCBI Taxonomy" id="2267266"/>
    <lineage>
        <taxon>Bacteria</taxon>
        <taxon>Pseudomonadati</taxon>
        <taxon>Pseudomonadota</taxon>
        <taxon>Alphaproteobacteria</taxon>
        <taxon>Hyphomicrobiales</taxon>
        <taxon>Flaviflagellibacter</taxon>
    </lineage>
</organism>
<feature type="chain" id="PRO_5047342914" evidence="2">
    <location>
        <begin position="20"/>
        <end position="141"/>
    </location>
</feature>